<dbReference type="InterPro" id="IPR013320">
    <property type="entry name" value="ConA-like_dom_sf"/>
</dbReference>
<reference evidence="1 2" key="1">
    <citation type="journal article" date="2018" name="Plant J.">
        <title>Genome sequences of Chlorella sorokiniana UTEX 1602 and Micractinium conductrix SAG 241.80: implications to maltose excretion by a green alga.</title>
        <authorList>
            <person name="Arriola M.B."/>
            <person name="Velmurugan N."/>
            <person name="Zhang Y."/>
            <person name="Plunkett M.H."/>
            <person name="Hondzo H."/>
            <person name="Barney B.M."/>
        </authorList>
    </citation>
    <scope>NUCLEOTIDE SEQUENCE [LARGE SCALE GENOMIC DNA]</scope>
    <source>
        <strain evidence="1 2">SAG 241.80</strain>
    </source>
</reference>
<evidence type="ECO:0000313" key="1">
    <source>
        <dbReference type="EMBL" id="PSC67752.1"/>
    </source>
</evidence>
<comment type="caution">
    <text evidence="1">The sequence shown here is derived from an EMBL/GenBank/DDBJ whole genome shotgun (WGS) entry which is preliminary data.</text>
</comment>
<dbReference type="Proteomes" id="UP000239649">
    <property type="component" value="Unassembled WGS sequence"/>
</dbReference>
<dbReference type="EMBL" id="LHPF02000049">
    <property type="protein sequence ID" value="PSC67752.1"/>
    <property type="molecule type" value="Genomic_DNA"/>
</dbReference>
<organism evidence="1 2">
    <name type="scientific">Micractinium conductrix</name>
    <dbReference type="NCBI Taxonomy" id="554055"/>
    <lineage>
        <taxon>Eukaryota</taxon>
        <taxon>Viridiplantae</taxon>
        <taxon>Chlorophyta</taxon>
        <taxon>core chlorophytes</taxon>
        <taxon>Trebouxiophyceae</taxon>
        <taxon>Chlorellales</taxon>
        <taxon>Chlorellaceae</taxon>
        <taxon>Chlorella clade</taxon>
        <taxon>Micractinium</taxon>
    </lineage>
</organism>
<dbReference type="SUPFAM" id="SSF49899">
    <property type="entry name" value="Concanavalin A-like lectins/glucanases"/>
    <property type="match status" value="1"/>
</dbReference>
<sequence>MTEVRWYLDSTLLFTAYSGNGTTAGWYANSTTAVAPGPDSPFDQPFHILLNLAVRSTSTAFTNKVAVGDTLASPKQMLVDYVRVYGRAPA</sequence>
<dbReference type="OrthoDB" id="1938337at2759"/>
<keyword evidence="2" id="KW-1185">Reference proteome</keyword>
<dbReference type="Gene3D" id="2.60.120.200">
    <property type="match status" value="1"/>
</dbReference>
<evidence type="ECO:0000313" key="2">
    <source>
        <dbReference type="Proteomes" id="UP000239649"/>
    </source>
</evidence>
<gene>
    <name evidence="1" type="ORF">C2E20_8602</name>
</gene>
<dbReference type="AlphaFoldDB" id="A0A2P6V0Y9"/>
<proteinExistence type="predicted"/>
<accession>A0A2P6V0Y9</accession>
<protein>
    <submittedName>
        <fullName evidence="1">Glucan endo-1,3-beta-D-glucosidase</fullName>
    </submittedName>
</protein>
<name>A0A2P6V0Y9_9CHLO</name>